<dbReference type="RefSeq" id="WP_138056184.1">
    <property type="nucleotide sequence ID" value="NZ_VAWE01000001.1"/>
</dbReference>
<gene>
    <name evidence="2" type="ORF">FEF34_31450</name>
</gene>
<dbReference type="EMBL" id="VAWE01000001">
    <property type="protein sequence ID" value="TLQ46883.1"/>
    <property type="molecule type" value="Genomic_DNA"/>
</dbReference>
<feature type="compositionally biased region" description="Polar residues" evidence="1">
    <location>
        <begin position="55"/>
        <end position="71"/>
    </location>
</feature>
<keyword evidence="3" id="KW-1185">Reference proteome</keyword>
<dbReference type="AlphaFoldDB" id="A0A5R9EG69"/>
<feature type="region of interest" description="Disordered" evidence="1">
    <location>
        <begin position="1"/>
        <end position="77"/>
    </location>
</feature>
<evidence type="ECO:0000313" key="2">
    <source>
        <dbReference type="EMBL" id="TLQ46883.1"/>
    </source>
</evidence>
<organism evidence="2 3">
    <name type="scientific">Streptomyces marianii</name>
    <dbReference type="NCBI Taxonomy" id="1817406"/>
    <lineage>
        <taxon>Bacteria</taxon>
        <taxon>Bacillati</taxon>
        <taxon>Actinomycetota</taxon>
        <taxon>Actinomycetes</taxon>
        <taxon>Kitasatosporales</taxon>
        <taxon>Streptomycetaceae</taxon>
        <taxon>Streptomyces</taxon>
    </lineage>
</organism>
<name>A0A5R9EG69_9ACTN</name>
<evidence type="ECO:0000256" key="1">
    <source>
        <dbReference type="SAM" id="MobiDB-lite"/>
    </source>
</evidence>
<protein>
    <submittedName>
        <fullName evidence="2">Uncharacterized protein</fullName>
    </submittedName>
</protein>
<comment type="caution">
    <text evidence="2">The sequence shown here is derived from an EMBL/GenBank/DDBJ whole genome shotgun (WGS) entry which is preliminary data.</text>
</comment>
<proteinExistence type="predicted"/>
<accession>A0A5R9EG69</accession>
<evidence type="ECO:0000313" key="3">
    <source>
        <dbReference type="Proteomes" id="UP000305921"/>
    </source>
</evidence>
<sequence length="77" mass="7980">MFPAVPAPGSNPAGAEDTAPAPGTDGPADRRRVGMFTLPCTPPGDDHQPVKRASGFNTDFNTDFSTDFNSVTPPPHG</sequence>
<reference evidence="2 3" key="1">
    <citation type="submission" date="2019-05" db="EMBL/GenBank/DDBJ databases">
        <title>Streptomyces marianii sp. nov., a novel marine actinomycete from southern coast of India.</title>
        <authorList>
            <person name="Iniyan A.M."/>
            <person name="Wink J."/>
            <person name="Ramprasad E."/>
            <person name="Ramana C.V."/>
            <person name="Bunk B."/>
            <person name="Sproer C."/>
            <person name="Joseph F.-J.R.S."/>
            <person name="Vincent S.G.P."/>
        </authorList>
    </citation>
    <scope>NUCLEOTIDE SEQUENCE [LARGE SCALE GENOMIC DNA]</scope>
    <source>
        <strain evidence="2 3">ICN19</strain>
    </source>
</reference>
<dbReference type="Proteomes" id="UP000305921">
    <property type="component" value="Unassembled WGS sequence"/>
</dbReference>